<keyword evidence="2" id="KW-0812">Transmembrane</keyword>
<feature type="transmembrane region" description="Helical" evidence="2">
    <location>
        <begin position="444"/>
        <end position="465"/>
    </location>
</feature>
<evidence type="ECO:0000256" key="2">
    <source>
        <dbReference type="SAM" id="Phobius"/>
    </source>
</evidence>
<dbReference type="Proteomes" id="UP000053477">
    <property type="component" value="Unassembled WGS sequence"/>
</dbReference>
<keyword evidence="2" id="KW-0472">Membrane</keyword>
<feature type="transmembrane region" description="Helical" evidence="2">
    <location>
        <begin position="525"/>
        <end position="545"/>
    </location>
</feature>
<proteinExistence type="predicted"/>
<evidence type="ECO:0000259" key="3">
    <source>
        <dbReference type="Pfam" id="PF20151"/>
    </source>
</evidence>
<name>A0A0H2R7K9_9AGAM</name>
<evidence type="ECO:0000313" key="4">
    <source>
        <dbReference type="EMBL" id="KLO07347.1"/>
    </source>
</evidence>
<sequence>MPSLQPFQQDELTFLRNAQIVKVWFRLVPIILHLITFHPNPKIVNLAGVMVLVYDYFLTLGDEVKLVWPSKWSALKVLYFMSRYLAFVDASTMLVFLFRPNLSPNLCQATFRTASYFASAGYIMAQIILSIRTYAIWGRSRRILSILSALLLITHIPGIILQHEALDSLHFQPSPQPNLISCEPSAYTENSLYIVFALMMMQDLAIVLLTMARGYTQWKECRSPIVITLYRDGFIYFICLFGISFANFLIFELDLKIAYNLLFELQRVIHSVLSSRLILNLRSVSQNREDGPMTTIAFAHDSGSIAQRDPVWDQRSLQPNPCGSGHRDMAKINVRSSKFNSTLMGTPLTNGTELGGALQAPRITVQGLRDVTIVKNFIVASVVILIYDTVLTLPSEIRFIWRSKWRIGKILYFITRYPAFIDVTLALIYWFHRDVTSETTCRHLFRANAWLFLLGTYIAEAILSLRTYALWERSTRVLVVLAVLAHASFITQIIELQHFLRTVEFADTPAPSIMPCNAILHRTKLYVNFALVVIFELAVLIMTFWKGYKQWRQCQSPIMSTLYRDSIIIFVCLFAVSTTNLLLFLMANINVFYDILALTQRVIHAILSARVVLHLRIAASSEKTAKFTTIAFIEPSEGDPLEDIHHLDHRLDDDMELASTSSRSSSISSNSISASFK</sequence>
<organism evidence="4 5">
    <name type="scientific">Schizopora paradoxa</name>
    <dbReference type="NCBI Taxonomy" id="27342"/>
    <lineage>
        <taxon>Eukaryota</taxon>
        <taxon>Fungi</taxon>
        <taxon>Dikarya</taxon>
        <taxon>Basidiomycota</taxon>
        <taxon>Agaricomycotina</taxon>
        <taxon>Agaricomycetes</taxon>
        <taxon>Hymenochaetales</taxon>
        <taxon>Schizoporaceae</taxon>
        <taxon>Schizopora</taxon>
    </lineage>
</organism>
<dbReference type="InParanoid" id="A0A0H2R7K9"/>
<accession>A0A0H2R7K9</accession>
<evidence type="ECO:0000313" key="5">
    <source>
        <dbReference type="Proteomes" id="UP000053477"/>
    </source>
</evidence>
<protein>
    <recommendedName>
        <fullName evidence="3">DUF6533 domain-containing protein</fullName>
    </recommendedName>
</protein>
<evidence type="ECO:0000256" key="1">
    <source>
        <dbReference type="SAM" id="MobiDB-lite"/>
    </source>
</evidence>
<feature type="transmembrane region" description="Helical" evidence="2">
    <location>
        <begin position="233"/>
        <end position="251"/>
    </location>
</feature>
<feature type="transmembrane region" description="Helical" evidence="2">
    <location>
        <begin position="477"/>
        <end position="494"/>
    </location>
</feature>
<feature type="transmembrane region" description="Helical" evidence="2">
    <location>
        <begin position="114"/>
        <end position="131"/>
    </location>
</feature>
<feature type="transmembrane region" description="Helical" evidence="2">
    <location>
        <begin position="410"/>
        <end position="432"/>
    </location>
</feature>
<feature type="domain" description="DUF6533" evidence="3">
    <location>
        <begin position="377"/>
        <end position="421"/>
    </location>
</feature>
<dbReference type="OrthoDB" id="3350812at2759"/>
<reference evidence="4 5" key="1">
    <citation type="submission" date="2015-04" db="EMBL/GenBank/DDBJ databases">
        <title>Complete genome sequence of Schizopora paradoxa KUC8140, a cosmopolitan wood degrader in East Asia.</title>
        <authorList>
            <consortium name="DOE Joint Genome Institute"/>
            <person name="Min B."/>
            <person name="Park H."/>
            <person name="Jang Y."/>
            <person name="Kim J.-J."/>
            <person name="Kim K.H."/>
            <person name="Pangilinan J."/>
            <person name="Lipzen A."/>
            <person name="Riley R."/>
            <person name="Grigoriev I.V."/>
            <person name="Spatafora J.W."/>
            <person name="Choi I.-G."/>
        </authorList>
    </citation>
    <scope>NUCLEOTIDE SEQUENCE [LARGE SCALE GENOMIC DNA]</scope>
    <source>
        <strain evidence="4 5">KUC8140</strain>
    </source>
</reference>
<gene>
    <name evidence="4" type="ORF">SCHPADRAFT_945358</name>
</gene>
<dbReference type="EMBL" id="KQ086145">
    <property type="protein sequence ID" value="KLO07347.1"/>
    <property type="molecule type" value="Genomic_DNA"/>
</dbReference>
<feature type="transmembrane region" description="Helical" evidence="2">
    <location>
        <begin position="82"/>
        <end position="102"/>
    </location>
</feature>
<keyword evidence="2" id="KW-1133">Transmembrane helix</keyword>
<dbReference type="AlphaFoldDB" id="A0A0H2R7K9"/>
<feature type="compositionally biased region" description="Low complexity" evidence="1">
    <location>
        <begin position="658"/>
        <end position="677"/>
    </location>
</feature>
<dbReference type="Pfam" id="PF20151">
    <property type="entry name" value="DUF6533"/>
    <property type="match status" value="2"/>
</dbReference>
<feature type="transmembrane region" description="Helical" evidence="2">
    <location>
        <begin position="143"/>
        <end position="161"/>
    </location>
</feature>
<feature type="transmembrane region" description="Helical" evidence="2">
    <location>
        <begin position="193"/>
        <end position="212"/>
    </location>
</feature>
<keyword evidence="5" id="KW-1185">Reference proteome</keyword>
<dbReference type="InterPro" id="IPR045340">
    <property type="entry name" value="DUF6533"/>
</dbReference>
<feature type="transmembrane region" description="Helical" evidence="2">
    <location>
        <begin position="566"/>
        <end position="585"/>
    </location>
</feature>
<feature type="domain" description="DUF6533" evidence="3">
    <location>
        <begin position="44"/>
        <end position="88"/>
    </location>
</feature>
<feature type="region of interest" description="Disordered" evidence="1">
    <location>
        <begin position="657"/>
        <end position="677"/>
    </location>
</feature>